<proteinExistence type="predicted"/>
<dbReference type="SUPFAM" id="SSF52266">
    <property type="entry name" value="SGNH hydrolase"/>
    <property type="match status" value="1"/>
</dbReference>
<organism evidence="1 2">
    <name type="scientific">Paenibacillus agaridevorans</name>
    <dbReference type="NCBI Taxonomy" id="171404"/>
    <lineage>
        <taxon>Bacteria</taxon>
        <taxon>Bacillati</taxon>
        <taxon>Bacillota</taxon>
        <taxon>Bacilli</taxon>
        <taxon>Bacillales</taxon>
        <taxon>Paenibacillaceae</taxon>
        <taxon>Paenibacillus</taxon>
    </lineage>
</organism>
<dbReference type="Gene3D" id="3.40.50.1110">
    <property type="entry name" value="SGNH hydrolase"/>
    <property type="match status" value="1"/>
</dbReference>
<keyword evidence="2" id="KW-1185">Reference proteome</keyword>
<evidence type="ECO:0000313" key="1">
    <source>
        <dbReference type="EMBL" id="GBG05887.1"/>
    </source>
</evidence>
<reference evidence="1 2" key="1">
    <citation type="submission" date="2017-08" db="EMBL/GenBank/DDBJ databases">
        <title>Substantial Increase in Enzyme Production by Combined Drug-Resistance Mutations in Paenibacillus agaridevorans.</title>
        <authorList>
            <person name="Tanaka Y."/>
            <person name="Funane K."/>
            <person name="Hosaka T."/>
            <person name="Shiwa Y."/>
            <person name="Fujita N."/>
            <person name="Miyazaki T."/>
            <person name="Yoshikawa H."/>
            <person name="Murakami K."/>
            <person name="Kasahara K."/>
            <person name="Inaoka T."/>
            <person name="Hiraga Y."/>
            <person name="Ochi K."/>
        </authorList>
    </citation>
    <scope>NUCLEOTIDE SEQUENCE [LARGE SCALE GENOMIC DNA]</scope>
    <source>
        <strain evidence="1 2">T-3040</strain>
    </source>
</reference>
<dbReference type="Proteomes" id="UP000245202">
    <property type="component" value="Unassembled WGS sequence"/>
</dbReference>
<dbReference type="AlphaFoldDB" id="A0A2R5EH98"/>
<comment type="caution">
    <text evidence="1">The sequence shown here is derived from an EMBL/GenBank/DDBJ whole genome shotgun (WGS) entry which is preliminary data.</text>
</comment>
<name>A0A2R5EH98_9BACL</name>
<evidence type="ECO:0000313" key="2">
    <source>
        <dbReference type="Proteomes" id="UP000245202"/>
    </source>
</evidence>
<gene>
    <name evidence="1" type="ORF">PAT3040_00372</name>
</gene>
<accession>A0A2R5EH98</accession>
<protein>
    <submittedName>
        <fullName evidence="1">Uncharacterized protein</fullName>
    </submittedName>
</protein>
<sequence length="230" mass="26217">MINWCYSKNIQPFLLTTQAILEPGVKTEYAEDYPMRTSEHIASIANEVKRELAETYGLQLVDMNAYTETFLLYSSISAQKIISDHLHFGDIGHRYEAEVLFTCLSPRTIIVDGYTKIDYSSQKIKDSVPDDWLTIPEMPTDSFKVFVDYTKTDSMDRIIMSAWVFVNAKRKLTLKAYKGSSPDTYVKINGNIQRLAGEESIIDQLDLGLYKLEVFTGASTKVDFKGFILE</sequence>
<dbReference type="InterPro" id="IPR036514">
    <property type="entry name" value="SGNH_hydro_sf"/>
</dbReference>
<dbReference type="EMBL" id="BDQX01000028">
    <property type="protein sequence ID" value="GBG05887.1"/>
    <property type="molecule type" value="Genomic_DNA"/>
</dbReference>